<reference evidence="9" key="2">
    <citation type="submission" date="2025-09" db="UniProtKB">
        <authorList>
            <consortium name="Ensembl"/>
        </authorList>
    </citation>
    <scope>IDENTIFICATION</scope>
</reference>
<protein>
    <submittedName>
        <fullName evidence="9">Uncharacterized protein</fullName>
    </submittedName>
</protein>
<dbReference type="GO" id="GO:0004722">
    <property type="term" value="F:protein serine/threonine phosphatase activity"/>
    <property type="evidence" value="ECO:0007669"/>
    <property type="project" value="UniProtKB-EC"/>
</dbReference>
<evidence type="ECO:0000256" key="1">
    <source>
        <dbReference type="ARBA" id="ARBA00008601"/>
    </source>
</evidence>
<dbReference type="GO" id="GO:0017017">
    <property type="term" value="F:MAP kinase tyrosine/serine/threonine phosphatase activity"/>
    <property type="evidence" value="ECO:0007669"/>
    <property type="project" value="InterPro"/>
</dbReference>
<proteinExistence type="inferred from homology"/>
<evidence type="ECO:0000313" key="10">
    <source>
        <dbReference type="Proteomes" id="UP000261660"/>
    </source>
</evidence>
<reference evidence="9" key="1">
    <citation type="submission" date="2025-08" db="UniProtKB">
        <authorList>
            <consortium name="Ensembl"/>
        </authorList>
    </citation>
    <scope>IDENTIFICATION</scope>
</reference>
<sequence>MSVSQIRPGLFLSGLDSALNRSILSSRNVTLVVNASGLEGVSYPQLDGLQVLHVPVQDRPHAPLGHYFDLVSERINQNNTGTTLVHCTAGRSRSPALIMSVLINLRQAHELVLEQRQFVRPNAGFWRQLMDYERTRTGRSTVRMASTPRKVPARPLRSRSAASCAPATCEPQSLTESLRSQTL</sequence>
<dbReference type="PRINTS" id="PR01910">
    <property type="entry name" value="ADSPHPHTASEB"/>
</dbReference>
<organism evidence="9 10">
    <name type="scientific">Labrus bergylta</name>
    <name type="common">ballan wrasse</name>
    <dbReference type="NCBI Taxonomy" id="56723"/>
    <lineage>
        <taxon>Eukaryota</taxon>
        <taxon>Metazoa</taxon>
        <taxon>Chordata</taxon>
        <taxon>Craniata</taxon>
        <taxon>Vertebrata</taxon>
        <taxon>Euteleostomi</taxon>
        <taxon>Actinopterygii</taxon>
        <taxon>Neopterygii</taxon>
        <taxon>Teleostei</taxon>
        <taxon>Neoteleostei</taxon>
        <taxon>Acanthomorphata</taxon>
        <taxon>Eupercaria</taxon>
        <taxon>Labriformes</taxon>
        <taxon>Labridae</taxon>
        <taxon>Labrus</taxon>
    </lineage>
</organism>
<feature type="domain" description="Tyrosine specific protein phosphatases" evidence="8">
    <location>
        <begin position="65"/>
        <end position="120"/>
    </location>
</feature>
<evidence type="ECO:0000313" key="9">
    <source>
        <dbReference type="Ensembl" id="ENSLBEP00000014498.1"/>
    </source>
</evidence>
<feature type="domain" description="Tyrosine-protein phosphatase" evidence="7">
    <location>
        <begin position="2"/>
        <end position="138"/>
    </location>
</feature>
<dbReference type="Pfam" id="PF00782">
    <property type="entry name" value="DSPc"/>
    <property type="match status" value="1"/>
</dbReference>
<dbReference type="InterPro" id="IPR020422">
    <property type="entry name" value="TYR_PHOSPHATASE_DUAL_dom"/>
</dbReference>
<evidence type="ECO:0000256" key="4">
    <source>
        <dbReference type="ARBA" id="ARBA00047761"/>
    </source>
</evidence>
<evidence type="ECO:0000256" key="6">
    <source>
        <dbReference type="SAM" id="MobiDB-lite"/>
    </source>
</evidence>
<dbReference type="PANTHER" id="PTHR45961:SF10">
    <property type="entry name" value="DUAL SPECIFICITY PROTEIN PHOSPHATASE 14-LIKE"/>
    <property type="match status" value="1"/>
</dbReference>
<dbReference type="InterPro" id="IPR000387">
    <property type="entry name" value="Tyr_Pase_dom"/>
</dbReference>
<dbReference type="PRINTS" id="PR01908">
    <property type="entry name" value="ADSPHPHTASE"/>
</dbReference>
<comment type="similarity">
    <text evidence="1">Belongs to the protein-tyrosine phosphatase family. Non-receptor class dual specificity subfamily.</text>
</comment>
<name>A0A3Q3F4F9_9LABR</name>
<dbReference type="InterPro" id="IPR052103">
    <property type="entry name" value="Dual_spec_Phospatases"/>
</dbReference>
<dbReference type="SMART" id="SM00195">
    <property type="entry name" value="DSPc"/>
    <property type="match status" value="1"/>
</dbReference>
<evidence type="ECO:0000256" key="5">
    <source>
        <dbReference type="ARBA" id="ARBA00048336"/>
    </source>
</evidence>
<accession>A0A3Q3F4F9</accession>
<dbReference type="InterPro" id="IPR000340">
    <property type="entry name" value="Dual-sp_phosphatase_cat-dom"/>
</dbReference>
<comment type="catalytic activity">
    <reaction evidence="4">
        <text>O-phospho-L-seryl-[protein] + H2O = L-seryl-[protein] + phosphate</text>
        <dbReference type="Rhea" id="RHEA:20629"/>
        <dbReference type="Rhea" id="RHEA-COMP:9863"/>
        <dbReference type="Rhea" id="RHEA-COMP:11604"/>
        <dbReference type="ChEBI" id="CHEBI:15377"/>
        <dbReference type="ChEBI" id="CHEBI:29999"/>
        <dbReference type="ChEBI" id="CHEBI:43474"/>
        <dbReference type="ChEBI" id="CHEBI:83421"/>
        <dbReference type="EC" id="3.1.3.16"/>
    </reaction>
</comment>
<dbReference type="InterPro" id="IPR020420">
    <property type="entry name" value="Atypical_DUSP_subfamB"/>
</dbReference>
<evidence type="ECO:0000259" key="7">
    <source>
        <dbReference type="PROSITE" id="PS50054"/>
    </source>
</evidence>
<comment type="catalytic activity">
    <reaction evidence="5">
        <text>O-phospho-L-threonyl-[protein] + H2O = L-threonyl-[protein] + phosphate</text>
        <dbReference type="Rhea" id="RHEA:47004"/>
        <dbReference type="Rhea" id="RHEA-COMP:11060"/>
        <dbReference type="Rhea" id="RHEA-COMP:11605"/>
        <dbReference type="ChEBI" id="CHEBI:15377"/>
        <dbReference type="ChEBI" id="CHEBI:30013"/>
        <dbReference type="ChEBI" id="CHEBI:43474"/>
        <dbReference type="ChEBI" id="CHEBI:61977"/>
        <dbReference type="EC" id="3.1.3.16"/>
    </reaction>
</comment>
<evidence type="ECO:0000256" key="2">
    <source>
        <dbReference type="ARBA" id="ARBA00022801"/>
    </source>
</evidence>
<dbReference type="PROSITE" id="PS50056">
    <property type="entry name" value="TYR_PHOSPHATASE_2"/>
    <property type="match status" value="1"/>
</dbReference>
<keyword evidence="10" id="KW-1185">Reference proteome</keyword>
<dbReference type="GO" id="GO:0005737">
    <property type="term" value="C:cytoplasm"/>
    <property type="evidence" value="ECO:0007669"/>
    <property type="project" value="TreeGrafter"/>
</dbReference>
<dbReference type="PROSITE" id="PS00383">
    <property type="entry name" value="TYR_PHOSPHATASE_1"/>
    <property type="match status" value="1"/>
</dbReference>
<dbReference type="InterPro" id="IPR016130">
    <property type="entry name" value="Tyr_Pase_AS"/>
</dbReference>
<evidence type="ECO:0000256" key="3">
    <source>
        <dbReference type="ARBA" id="ARBA00022912"/>
    </source>
</evidence>
<dbReference type="PROSITE" id="PS50054">
    <property type="entry name" value="TYR_PHOSPHATASE_DUAL"/>
    <property type="match status" value="1"/>
</dbReference>
<dbReference type="GeneTree" id="ENSGT00940000165563"/>
<dbReference type="InterPro" id="IPR029021">
    <property type="entry name" value="Prot-tyrosine_phosphatase-like"/>
</dbReference>
<dbReference type="AlphaFoldDB" id="A0A3Q3F4F9"/>
<dbReference type="Proteomes" id="UP000261660">
    <property type="component" value="Unplaced"/>
</dbReference>
<dbReference type="CDD" id="cd14514">
    <property type="entry name" value="DUSP14-like"/>
    <property type="match status" value="1"/>
</dbReference>
<dbReference type="Gene3D" id="3.90.190.10">
    <property type="entry name" value="Protein tyrosine phosphatase superfamily"/>
    <property type="match status" value="1"/>
</dbReference>
<keyword evidence="3" id="KW-0904">Protein phosphatase</keyword>
<dbReference type="SUPFAM" id="SSF52799">
    <property type="entry name" value="(Phosphotyrosine protein) phosphatases II"/>
    <property type="match status" value="1"/>
</dbReference>
<dbReference type="Ensembl" id="ENSLBET00000015360.1">
    <property type="protein sequence ID" value="ENSLBEP00000014498.1"/>
    <property type="gene ID" value="ENSLBEG00000011262.1"/>
</dbReference>
<feature type="region of interest" description="Disordered" evidence="6">
    <location>
        <begin position="137"/>
        <end position="164"/>
    </location>
</feature>
<keyword evidence="2" id="KW-0378">Hydrolase</keyword>
<dbReference type="PANTHER" id="PTHR45961">
    <property type="entry name" value="IP21249P"/>
    <property type="match status" value="1"/>
</dbReference>
<evidence type="ECO:0000259" key="8">
    <source>
        <dbReference type="PROSITE" id="PS50056"/>
    </source>
</evidence>